<dbReference type="WBParaSite" id="SSLN_0001623601-mRNA-1">
    <property type="protein sequence ID" value="SSLN_0001623601-mRNA-1"/>
    <property type="gene ID" value="SSLN_0001623601"/>
</dbReference>
<name>A0A183TGP7_SCHSO</name>
<evidence type="ECO:0000256" key="1">
    <source>
        <dbReference type="SAM" id="MobiDB-lite"/>
    </source>
</evidence>
<sequence length="380" mass="41547">LDGVQPAVFGSSRAFTESGSDFHSRPGDDSLLPSRRASVSTSVFETYDRIKNSLPPSPPPLPTWSEHSCKSSELSSRLSPQSAECTRNSVRSGTTSDSLSTILKRDQEIRVWQEAHSLRRHFTPPPSTSHHRPYPHEQRSLRNSTSSLEANRHSVQSLRHHSQSQLVHHPPTGLHLDSQRKEAFSGSWFGSHCSDSSGPSHSPKPLAYSNSSCPLSTDNIEHVQAALRRHRDQLRAQLDLTRSSASVVATAGNTTGSSGLTAKGQLSTSSLQQSGDRILEQARFRNDVVPNGGLPLLGPYSRDIFVPRHVLSSGHPTGLIYDVTYAPAFDEVIESLDGIAVSVLVVPCQSHRAWVSLCVGSRLQYMTRSRTPGFVGQQLL</sequence>
<feature type="compositionally biased region" description="Polar residues" evidence="1">
    <location>
        <begin position="141"/>
        <end position="157"/>
    </location>
</feature>
<evidence type="ECO:0000313" key="2">
    <source>
        <dbReference type="WBParaSite" id="SSLN_0001623601-mRNA-1"/>
    </source>
</evidence>
<dbReference type="AlphaFoldDB" id="A0A183TGP7"/>
<accession>A0A183TGP7</accession>
<feature type="region of interest" description="Disordered" evidence="1">
    <location>
        <begin position="119"/>
        <end position="177"/>
    </location>
</feature>
<feature type="compositionally biased region" description="Polar residues" evidence="1">
    <location>
        <begin position="83"/>
        <end position="101"/>
    </location>
</feature>
<proteinExistence type="predicted"/>
<protein>
    <submittedName>
        <fullName evidence="2">Coiled-coil domain containing 120</fullName>
    </submittedName>
</protein>
<reference evidence="2" key="1">
    <citation type="submission" date="2016-06" db="UniProtKB">
        <authorList>
            <consortium name="WormBaseParasite"/>
        </authorList>
    </citation>
    <scope>IDENTIFICATION</scope>
</reference>
<organism evidence="2">
    <name type="scientific">Schistocephalus solidus</name>
    <name type="common">Tapeworm</name>
    <dbReference type="NCBI Taxonomy" id="70667"/>
    <lineage>
        <taxon>Eukaryota</taxon>
        <taxon>Metazoa</taxon>
        <taxon>Spiralia</taxon>
        <taxon>Lophotrochozoa</taxon>
        <taxon>Platyhelminthes</taxon>
        <taxon>Cestoda</taxon>
        <taxon>Eucestoda</taxon>
        <taxon>Diphyllobothriidea</taxon>
        <taxon>Diphyllobothriidae</taxon>
        <taxon>Schistocephalus</taxon>
    </lineage>
</organism>
<feature type="compositionally biased region" description="Low complexity" evidence="1">
    <location>
        <begin position="71"/>
        <end position="82"/>
    </location>
</feature>
<feature type="region of interest" description="Disordered" evidence="1">
    <location>
        <begin position="1"/>
        <end position="102"/>
    </location>
</feature>